<dbReference type="AlphaFoldDB" id="A0A1E5RCW1"/>
<keyword evidence="4" id="KW-0238">DNA-binding</keyword>
<feature type="domain" description="BZIP" evidence="9">
    <location>
        <begin position="31"/>
        <end position="45"/>
    </location>
</feature>
<evidence type="ECO:0000313" key="11">
    <source>
        <dbReference type="Proteomes" id="UP000095358"/>
    </source>
</evidence>
<dbReference type="SUPFAM" id="SSF57959">
    <property type="entry name" value="Leucine zipper domain"/>
    <property type="match status" value="1"/>
</dbReference>
<evidence type="ECO:0000256" key="4">
    <source>
        <dbReference type="ARBA" id="ARBA00023125"/>
    </source>
</evidence>
<reference evidence="11" key="1">
    <citation type="journal article" date="2016" name="Genome Announc.">
        <title>Genome sequences of three species of Hanseniaspora isolated from spontaneous wine fermentations.</title>
        <authorList>
            <person name="Sternes P.R."/>
            <person name="Lee D."/>
            <person name="Kutyna D.R."/>
            <person name="Borneman A.R."/>
        </authorList>
    </citation>
    <scope>NUCLEOTIDE SEQUENCE [LARGE SCALE GENOMIC DNA]</scope>
    <source>
        <strain evidence="11">AWRI3580</strain>
    </source>
</reference>
<keyword evidence="6" id="KW-0834">Unfolded protein response</keyword>
<feature type="region of interest" description="Disordered" evidence="8">
    <location>
        <begin position="1"/>
        <end position="26"/>
    </location>
</feature>
<comment type="subcellular location">
    <subcellularLocation>
        <location evidence="1">Nucleus</location>
    </subcellularLocation>
</comment>
<protein>
    <submittedName>
        <fullName evidence="10">Transcriptional activator HAC1</fullName>
    </submittedName>
</protein>
<dbReference type="PANTHER" id="PTHR46714:SF6">
    <property type="entry name" value="TRANSCRIPTIONAL ACTIVATOR HAC1"/>
    <property type="match status" value="1"/>
</dbReference>
<keyword evidence="11" id="KW-1185">Reference proteome</keyword>
<dbReference type="EMBL" id="LPNN01000007">
    <property type="protein sequence ID" value="OEJ84716.1"/>
    <property type="molecule type" value="Genomic_DNA"/>
</dbReference>
<dbReference type="GO" id="GO:0003677">
    <property type="term" value="F:DNA binding"/>
    <property type="evidence" value="ECO:0007669"/>
    <property type="project" value="UniProtKB-KW"/>
</dbReference>
<organism evidence="10 11">
    <name type="scientific">Hanseniaspora uvarum</name>
    <name type="common">Yeast</name>
    <name type="synonym">Kloeckera apiculata</name>
    <dbReference type="NCBI Taxonomy" id="29833"/>
    <lineage>
        <taxon>Eukaryota</taxon>
        <taxon>Fungi</taxon>
        <taxon>Dikarya</taxon>
        <taxon>Ascomycota</taxon>
        <taxon>Saccharomycotina</taxon>
        <taxon>Saccharomycetes</taxon>
        <taxon>Saccharomycodales</taxon>
        <taxon>Saccharomycodaceae</taxon>
        <taxon>Hanseniaspora</taxon>
    </lineage>
</organism>
<evidence type="ECO:0000256" key="2">
    <source>
        <dbReference type="ARBA" id="ARBA00007163"/>
    </source>
</evidence>
<comment type="caution">
    <text evidence="10">The sequence shown here is derived from an EMBL/GenBank/DDBJ whole genome shotgun (WGS) entry which is preliminary data.</text>
</comment>
<keyword evidence="5" id="KW-0804">Transcription</keyword>
<dbReference type="InterPro" id="IPR044280">
    <property type="entry name" value="Hac1/HY5"/>
</dbReference>
<evidence type="ECO:0000259" key="9">
    <source>
        <dbReference type="PROSITE" id="PS00036"/>
    </source>
</evidence>
<evidence type="ECO:0000256" key="1">
    <source>
        <dbReference type="ARBA" id="ARBA00004123"/>
    </source>
</evidence>
<dbReference type="GO" id="GO:0005634">
    <property type="term" value="C:nucleus"/>
    <property type="evidence" value="ECO:0007669"/>
    <property type="project" value="UniProtKB-SubCell"/>
</dbReference>
<dbReference type="OrthoDB" id="3973233at2759"/>
<dbReference type="PROSITE" id="PS00036">
    <property type="entry name" value="BZIP_BASIC"/>
    <property type="match status" value="1"/>
</dbReference>
<feature type="compositionally biased region" description="Polar residues" evidence="8">
    <location>
        <begin position="1"/>
        <end position="11"/>
    </location>
</feature>
<proteinExistence type="inferred from homology"/>
<name>A0A1E5RCW1_HANUV</name>
<keyword evidence="3" id="KW-0805">Transcription regulation</keyword>
<sequence length="229" mass="26867">MAKQNLNTSISLKPRKKAKTAEEKEQRRIERIMRNRRAAHKSRERKRFYLNLYQQKSEKYDLLFDMLIKHNVLNSNKELNSNESFLTLKNDICQLNSDQKLFEKENGTVNSSIPKKDEDDSDFEETILKKRKLSHDDFSSTSESVTETIHSPGSSTFTLKDVKPEDQDLDYLFKKKNLNFTSNLDLDLELGICLDENIPDLHNLNYPLFPNENESFIIQQRYPAEITSK</sequence>
<dbReference type="GO" id="GO:0000981">
    <property type="term" value="F:DNA-binding transcription factor activity, RNA polymerase II-specific"/>
    <property type="evidence" value="ECO:0007669"/>
    <property type="project" value="InterPro"/>
</dbReference>
<evidence type="ECO:0000256" key="3">
    <source>
        <dbReference type="ARBA" id="ARBA00023015"/>
    </source>
</evidence>
<dbReference type="VEuPathDB" id="FungiDB:AWRI3580_g3359"/>
<dbReference type="GO" id="GO:0045944">
    <property type="term" value="P:positive regulation of transcription by RNA polymerase II"/>
    <property type="evidence" value="ECO:0007669"/>
    <property type="project" value="InterPro"/>
</dbReference>
<gene>
    <name evidence="10" type="ORF">AWRI3580_g3359</name>
</gene>
<evidence type="ECO:0000313" key="10">
    <source>
        <dbReference type="EMBL" id="OEJ84716.1"/>
    </source>
</evidence>
<keyword evidence="7" id="KW-0539">Nucleus</keyword>
<dbReference type="Proteomes" id="UP000095358">
    <property type="component" value="Unassembled WGS sequence"/>
</dbReference>
<dbReference type="STRING" id="29833.A0A1E5RCW1"/>
<dbReference type="GO" id="GO:0006986">
    <property type="term" value="P:response to unfolded protein"/>
    <property type="evidence" value="ECO:0007669"/>
    <property type="project" value="UniProtKB-KW"/>
</dbReference>
<comment type="similarity">
    <text evidence="2">Belongs to the bZIP family.</text>
</comment>
<dbReference type="PANTHER" id="PTHR46714">
    <property type="entry name" value="TRANSCRIPTIONAL ACTIVATOR HAC1"/>
    <property type="match status" value="1"/>
</dbReference>
<accession>A0A1E5RCW1</accession>
<evidence type="ECO:0000256" key="8">
    <source>
        <dbReference type="SAM" id="MobiDB-lite"/>
    </source>
</evidence>
<dbReference type="InterPro" id="IPR004827">
    <property type="entry name" value="bZIP"/>
</dbReference>
<evidence type="ECO:0000256" key="7">
    <source>
        <dbReference type="ARBA" id="ARBA00023242"/>
    </source>
</evidence>
<evidence type="ECO:0000256" key="5">
    <source>
        <dbReference type="ARBA" id="ARBA00023163"/>
    </source>
</evidence>
<dbReference type="InterPro" id="IPR046347">
    <property type="entry name" value="bZIP_sf"/>
</dbReference>
<evidence type="ECO:0000256" key="6">
    <source>
        <dbReference type="ARBA" id="ARBA00023230"/>
    </source>
</evidence>